<keyword evidence="5" id="KW-1185">Reference proteome</keyword>
<dbReference type="SUPFAM" id="SSF51905">
    <property type="entry name" value="FAD/NAD(P)-binding domain"/>
    <property type="match status" value="1"/>
</dbReference>
<dbReference type="GO" id="GO:0008718">
    <property type="term" value="F:D-amino-acid dehydrogenase activity"/>
    <property type="evidence" value="ECO:0007669"/>
    <property type="project" value="TreeGrafter"/>
</dbReference>
<accession>G4REK6</accession>
<dbReference type="PATRIC" id="fig|1082931.4.peg.811"/>
<dbReference type="GO" id="GO:0005886">
    <property type="term" value="C:plasma membrane"/>
    <property type="evidence" value="ECO:0007669"/>
    <property type="project" value="TreeGrafter"/>
</dbReference>
<dbReference type="AlphaFoldDB" id="G4REK6"/>
<dbReference type="PANTHER" id="PTHR13847">
    <property type="entry name" value="SARCOSINE DEHYDROGENASE-RELATED"/>
    <property type="match status" value="1"/>
</dbReference>
<dbReference type="SUPFAM" id="SSF54373">
    <property type="entry name" value="FAD-linked reductases, C-terminal domain"/>
    <property type="match status" value="1"/>
</dbReference>
<sequence>MREAWGQRAAADETGFMKIIIIGAGIVGLATARCLVNDGHDVTVIDRNAGPGLSSSYANGAQLSYSYVAPLADPSVWRQLPGLLVDRDSPVRFRAGFDPFQYRWLLQFLAACTERQANETIDRLGELAQLSRKVLHNSPDLMAAQFNWTASGKLVVYSSEKSFASARRYADRQVASGTDKRALGRDECLVLEPALASIGDRLVGGIFAPDDETADALLMCREMERLMAESGNPPQFLYNTEVSRFIKRGRTIDGLQTGHGRLSADMYILAAGVGSRPLGRQVGLDLPIYPIKGYSLSVPVAREAAAPRVSVTDAARKIVLARLGDTLRLAGAADIVGDGLDIDFRRTGKLIADARADFPDAADWQSAKLWAGLRPATPTGQPIVGPTRVDNLMVNVGHGALGFTLALGTAQRLADQIAGR</sequence>
<dbReference type="InterPro" id="IPR006076">
    <property type="entry name" value="FAD-dep_OxRdtase"/>
</dbReference>
<dbReference type="STRING" id="1082931.KKY_817"/>
<comment type="similarity">
    <text evidence="1">Belongs to the DadA oxidoreductase family.</text>
</comment>
<dbReference type="Gene3D" id="3.50.50.60">
    <property type="entry name" value="FAD/NAD(P)-binding domain"/>
    <property type="match status" value="2"/>
</dbReference>
<dbReference type="InterPro" id="IPR036188">
    <property type="entry name" value="FAD/NAD-bd_sf"/>
</dbReference>
<evidence type="ECO:0000256" key="1">
    <source>
        <dbReference type="ARBA" id="ARBA00009410"/>
    </source>
</evidence>
<protein>
    <submittedName>
        <fullName evidence="4">D-amino acid dehydrogenase small subunit</fullName>
    </submittedName>
</protein>
<evidence type="ECO:0000313" key="5">
    <source>
        <dbReference type="Proteomes" id="UP000008850"/>
    </source>
</evidence>
<dbReference type="GO" id="GO:0055130">
    <property type="term" value="P:D-alanine catabolic process"/>
    <property type="evidence" value="ECO:0007669"/>
    <property type="project" value="TreeGrafter"/>
</dbReference>
<proteinExistence type="inferred from homology"/>
<dbReference type="Proteomes" id="UP000008850">
    <property type="component" value="Chromosome"/>
</dbReference>
<evidence type="ECO:0000256" key="2">
    <source>
        <dbReference type="ARBA" id="ARBA00023002"/>
    </source>
</evidence>
<organism evidence="4 5">
    <name type="scientific">Pelagibacterium halotolerans (strain DSM 22347 / JCM 15775 / CGMCC 1.7692 / B2)</name>
    <dbReference type="NCBI Taxonomy" id="1082931"/>
    <lineage>
        <taxon>Bacteria</taxon>
        <taxon>Pseudomonadati</taxon>
        <taxon>Pseudomonadota</taxon>
        <taxon>Alphaproteobacteria</taxon>
        <taxon>Hyphomicrobiales</taxon>
        <taxon>Devosiaceae</taxon>
        <taxon>Pelagibacterium</taxon>
    </lineage>
</organism>
<name>G4REK6_PELHB</name>
<feature type="domain" description="FAD dependent oxidoreductase" evidence="3">
    <location>
        <begin position="18"/>
        <end position="415"/>
    </location>
</feature>
<dbReference type="HOGENOM" id="CLU_007884_9_2_5"/>
<dbReference type="Gene3D" id="3.30.9.10">
    <property type="entry name" value="D-Amino Acid Oxidase, subunit A, domain 2"/>
    <property type="match status" value="1"/>
</dbReference>
<dbReference type="KEGG" id="phl:KKY_817"/>
<reference evidence="4 5" key="1">
    <citation type="journal article" date="2012" name="J. Bacteriol.">
        <title>Complete genome sequence of Pelagibacterium halotolerans B2T.</title>
        <authorList>
            <person name="Huo Y.Y."/>
            <person name="Cheng H."/>
            <person name="Han X.F."/>
            <person name="Jiang X.W."/>
            <person name="Sun C."/>
            <person name="Zhang X.Q."/>
            <person name="Zhu X.F."/>
            <person name="Liu Y.F."/>
            <person name="Li P.F."/>
            <person name="Ni P.X."/>
            <person name="Wu M."/>
        </authorList>
    </citation>
    <scope>NUCLEOTIDE SEQUENCE [LARGE SCALE GENOMIC DNA]</scope>
    <source>
        <strain evidence="5">DSM 22347 / JCM 15775 / CGMCC 1.7692 / B2</strain>
    </source>
</reference>
<keyword evidence="2" id="KW-0560">Oxidoreductase</keyword>
<dbReference type="eggNOG" id="COG0665">
    <property type="taxonomic scope" value="Bacteria"/>
</dbReference>
<evidence type="ECO:0000313" key="4">
    <source>
        <dbReference type="EMBL" id="AEQ50856.1"/>
    </source>
</evidence>
<dbReference type="EMBL" id="CP003075">
    <property type="protein sequence ID" value="AEQ50856.1"/>
    <property type="molecule type" value="Genomic_DNA"/>
</dbReference>
<dbReference type="NCBIfam" id="NF001933">
    <property type="entry name" value="PRK00711.1"/>
    <property type="match status" value="1"/>
</dbReference>
<evidence type="ECO:0000259" key="3">
    <source>
        <dbReference type="Pfam" id="PF01266"/>
    </source>
</evidence>
<dbReference type="Pfam" id="PF01266">
    <property type="entry name" value="DAO"/>
    <property type="match status" value="1"/>
</dbReference>
<dbReference type="PANTHER" id="PTHR13847:SF280">
    <property type="entry name" value="D-AMINO ACID DEHYDROGENASE"/>
    <property type="match status" value="1"/>
</dbReference>
<gene>
    <name evidence="4" type="ordered locus">KKY_817</name>
</gene>
<dbReference type="GO" id="GO:0005737">
    <property type="term" value="C:cytoplasm"/>
    <property type="evidence" value="ECO:0007669"/>
    <property type="project" value="TreeGrafter"/>
</dbReference>